<reference evidence="6" key="1">
    <citation type="submission" date="2020-03" db="EMBL/GenBank/DDBJ databases">
        <title>Studies in the Genomics of Life Span.</title>
        <authorList>
            <person name="Glass D."/>
        </authorList>
    </citation>
    <scope>NUCLEOTIDE SEQUENCE</scope>
    <source>
        <strain evidence="6">LTLLF</strain>
        <tissue evidence="6">Muscle</tissue>
    </source>
</reference>
<feature type="non-terminal residue" evidence="6">
    <location>
        <position position="1"/>
    </location>
</feature>
<evidence type="ECO:0000313" key="6">
    <source>
        <dbReference type="EMBL" id="KAH0513028.1"/>
    </source>
</evidence>
<evidence type="ECO:0000313" key="7">
    <source>
        <dbReference type="Proteomes" id="UP000710432"/>
    </source>
</evidence>
<dbReference type="EMBL" id="JAATJU010021689">
    <property type="protein sequence ID" value="KAH0513028.1"/>
    <property type="molecule type" value="Genomic_DNA"/>
</dbReference>
<dbReference type="GO" id="GO:0009986">
    <property type="term" value="C:cell surface"/>
    <property type="evidence" value="ECO:0007669"/>
    <property type="project" value="TreeGrafter"/>
</dbReference>
<dbReference type="SUPFAM" id="SSF48726">
    <property type="entry name" value="Immunoglobulin"/>
    <property type="match status" value="2"/>
</dbReference>
<keyword evidence="3" id="KW-0325">Glycoprotein</keyword>
<dbReference type="SMART" id="SM00409">
    <property type="entry name" value="IG"/>
    <property type="match status" value="2"/>
</dbReference>
<dbReference type="PANTHER" id="PTHR44337:SF20">
    <property type="entry name" value="CARCINOEMBRYONIC ANTIGEN-RELATED CELL ADHESION MOLECULE 5-RELATED"/>
    <property type="match status" value="1"/>
</dbReference>
<dbReference type="Pfam" id="PF13927">
    <property type="entry name" value="Ig_3"/>
    <property type="match status" value="2"/>
</dbReference>
<protein>
    <submittedName>
        <fullName evidence="6">Carcinoembryonic antigen-related cell adhesion molecule 6</fullName>
    </submittedName>
</protein>
<dbReference type="InterPro" id="IPR013783">
    <property type="entry name" value="Ig-like_fold"/>
</dbReference>
<dbReference type="AlphaFoldDB" id="A0A8J6GLR7"/>
<proteinExistence type="predicted"/>
<accession>A0A8J6GLR7</accession>
<dbReference type="Gene3D" id="2.60.40.10">
    <property type="entry name" value="Immunoglobulins"/>
    <property type="match status" value="2"/>
</dbReference>
<evidence type="ECO:0000256" key="4">
    <source>
        <dbReference type="ARBA" id="ARBA00023319"/>
    </source>
</evidence>
<dbReference type="InterPro" id="IPR003599">
    <property type="entry name" value="Ig_sub"/>
</dbReference>
<keyword evidence="1" id="KW-0732">Signal</keyword>
<dbReference type="PROSITE" id="PS50835">
    <property type="entry name" value="IG_LIKE"/>
    <property type="match status" value="2"/>
</dbReference>
<keyword evidence="4" id="KW-0393">Immunoglobulin domain</keyword>
<dbReference type="InterPro" id="IPR052598">
    <property type="entry name" value="IgSF_CEA-related"/>
</dbReference>
<dbReference type="SMART" id="SM00408">
    <property type="entry name" value="IGc2"/>
    <property type="match status" value="2"/>
</dbReference>
<feature type="domain" description="Ig-like" evidence="5">
    <location>
        <begin position="1"/>
        <end position="84"/>
    </location>
</feature>
<comment type="caution">
    <text evidence="6">The sequence shown here is derived from an EMBL/GenBank/DDBJ whole genome shotgun (WGS) entry which is preliminary data.</text>
</comment>
<evidence type="ECO:0000259" key="5">
    <source>
        <dbReference type="PROSITE" id="PS50835"/>
    </source>
</evidence>
<organism evidence="6 7">
    <name type="scientific">Microtus ochrogaster</name>
    <name type="common">Prairie vole</name>
    <dbReference type="NCBI Taxonomy" id="79684"/>
    <lineage>
        <taxon>Eukaryota</taxon>
        <taxon>Metazoa</taxon>
        <taxon>Chordata</taxon>
        <taxon>Craniata</taxon>
        <taxon>Vertebrata</taxon>
        <taxon>Euteleostomi</taxon>
        <taxon>Mammalia</taxon>
        <taxon>Eutheria</taxon>
        <taxon>Euarchontoglires</taxon>
        <taxon>Glires</taxon>
        <taxon>Rodentia</taxon>
        <taxon>Myomorpha</taxon>
        <taxon>Muroidea</taxon>
        <taxon>Cricetidae</taxon>
        <taxon>Arvicolinae</taxon>
        <taxon>Microtus</taxon>
    </lineage>
</organism>
<dbReference type="PANTHER" id="PTHR44337">
    <property type="entry name" value="CARCINOEMBRYONIC ANTIGEN-RELATED CELL ADHESION MOLECULE 8"/>
    <property type="match status" value="1"/>
</dbReference>
<dbReference type="InterPro" id="IPR007110">
    <property type="entry name" value="Ig-like_dom"/>
</dbReference>
<name>A0A8J6GLR7_MICOH</name>
<dbReference type="Proteomes" id="UP000710432">
    <property type="component" value="Unassembled WGS sequence"/>
</dbReference>
<gene>
    <name evidence="6" type="ORF">LTLLF_142585</name>
</gene>
<evidence type="ECO:0000256" key="1">
    <source>
        <dbReference type="ARBA" id="ARBA00022729"/>
    </source>
</evidence>
<sequence>CTSNGTTAVEYQDTIEFRCKPVVAHTDYKWWHNGRKTVNSRNAILSSNSATLTLSKVTREVNGTYVCEIKNLESSHRSQELKLKIIYGPDSPTLFPSDISFQVGSKIRISCESVSQPKAQYFWTLNGKPWNASREVNINNATLNHTGRYVCTASNPTSNATNSTAREVTVYRK</sequence>
<evidence type="ECO:0000256" key="3">
    <source>
        <dbReference type="ARBA" id="ARBA00023180"/>
    </source>
</evidence>
<evidence type="ECO:0000256" key="2">
    <source>
        <dbReference type="ARBA" id="ARBA00023157"/>
    </source>
</evidence>
<feature type="domain" description="Ig-like" evidence="5">
    <location>
        <begin position="89"/>
        <end position="169"/>
    </location>
</feature>
<keyword evidence="2" id="KW-1015">Disulfide bond</keyword>
<dbReference type="GO" id="GO:0007157">
    <property type="term" value="P:heterophilic cell-cell adhesion via plasma membrane cell adhesion molecules"/>
    <property type="evidence" value="ECO:0007669"/>
    <property type="project" value="TreeGrafter"/>
</dbReference>
<dbReference type="InterPro" id="IPR036179">
    <property type="entry name" value="Ig-like_dom_sf"/>
</dbReference>
<dbReference type="InterPro" id="IPR003598">
    <property type="entry name" value="Ig_sub2"/>
</dbReference>